<feature type="domain" description="KTSC and Metallopeptidase-like N-terminal fusion" evidence="1">
    <location>
        <begin position="1"/>
        <end position="64"/>
    </location>
</feature>
<dbReference type="Pfam" id="PF20294">
    <property type="entry name" value="KMPT-N"/>
    <property type="match status" value="1"/>
</dbReference>
<reference evidence="2" key="1">
    <citation type="journal article" date="2021" name="Proc. Natl. Acad. Sci. U.S.A.">
        <title>A Catalog of Tens of Thousands of Viruses from Human Metagenomes Reveals Hidden Associations with Chronic Diseases.</title>
        <authorList>
            <person name="Tisza M.J."/>
            <person name="Buck C.B."/>
        </authorList>
    </citation>
    <scope>NUCLEOTIDE SEQUENCE</scope>
    <source>
        <strain evidence="2">Ctshb19</strain>
    </source>
</reference>
<organism evidence="2">
    <name type="scientific">Myoviridae sp. ctshb19</name>
    <dbReference type="NCBI Taxonomy" id="2825194"/>
    <lineage>
        <taxon>Viruses</taxon>
        <taxon>Duplodnaviria</taxon>
        <taxon>Heunggongvirae</taxon>
        <taxon>Uroviricota</taxon>
        <taxon>Caudoviricetes</taxon>
    </lineage>
</organism>
<evidence type="ECO:0000313" key="2">
    <source>
        <dbReference type="EMBL" id="DAF93669.1"/>
    </source>
</evidence>
<sequence>MANYRYLDPVDRVYDNANDEYDLHMVQGDRFTMYRHGSVYIVQHEDAPDVMFRLKLKEGNALHNASEELLSVEVDPENPPYLLFKPTFEIVPQIYDYLNHAYFNNACPVVKFVKSRNPKLWGMAQVEFYRGKPVYTFHINESAMIDRVLFLNTIAHEMIHLRNFAEGIKLRKIDPKAGHDLLHDDHGPAFHSEMNRLNAHGFGIIVQGTHEEFQRKATEEFYAIIVMEVQHGKAVAWNAWYTDKVLTEEDTDRLASQLKDMFPHVEYSIKLVKTKDRNVTHGNHLKAAKTFTDATLKKKFPGGIKLDGEEVLYTGYLRPSIHVELPDFKERPEVYAMPLDQFYKAMRSYTDDRLVLKAKWMKFPPKMLNTQIDTKFSVLCGRMGRNSIEDADIVNVLNDMFKAYDQRQTYQQYKTAMLAFIDKYDKKGRLAEYAKIMRLVA</sequence>
<protein>
    <submittedName>
        <fullName evidence="2">SprT-like family protein</fullName>
    </submittedName>
</protein>
<dbReference type="EMBL" id="BK016086">
    <property type="protein sequence ID" value="DAF93669.1"/>
    <property type="molecule type" value="Genomic_DNA"/>
</dbReference>
<name>A0A8S5UGR1_9CAUD</name>
<accession>A0A8S5UGR1</accession>
<proteinExistence type="predicted"/>
<dbReference type="InterPro" id="IPR046899">
    <property type="entry name" value="KMPT_N"/>
</dbReference>
<evidence type="ECO:0000259" key="1">
    <source>
        <dbReference type="Pfam" id="PF20294"/>
    </source>
</evidence>